<protein>
    <submittedName>
        <fullName evidence="2">Class I SAM-dependent methyltransferase</fullName>
        <ecNumber evidence="2">2.1.1.-</ecNumber>
    </submittedName>
</protein>
<dbReference type="EMBL" id="JBHUDO010000002">
    <property type="protein sequence ID" value="MFD1645275.1"/>
    <property type="molecule type" value="Genomic_DNA"/>
</dbReference>
<evidence type="ECO:0000313" key="2">
    <source>
        <dbReference type="EMBL" id="MFD1645275.1"/>
    </source>
</evidence>
<feature type="domain" description="Methyltransferase" evidence="1">
    <location>
        <begin position="53"/>
        <end position="141"/>
    </location>
</feature>
<keyword evidence="2" id="KW-0808">Transferase</keyword>
<dbReference type="PANTHER" id="PTHR43591">
    <property type="entry name" value="METHYLTRANSFERASE"/>
    <property type="match status" value="1"/>
</dbReference>
<dbReference type="Proteomes" id="UP001597034">
    <property type="component" value="Unassembled WGS sequence"/>
</dbReference>
<gene>
    <name evidence="2" type="ORF">ACFSBL_06230</name>
</gene>
<dbReference type="SUPFAM" id="SSF53335">
    <property type="entry name" value="S-adenosyl-L-methionine-dependent methyltransferases"/>
    <property type="match status" value="1"/>
</dbReference>
<dbReference type="AlphaFoldDB" id="A0ABD6DIU4"/>
<keyword evidence="2" id="KW-0489">Methyltransferase</keyword>
<dbReference type="Pfam" id="PF13649">
    <property type="entry name" value="Methyltransf_25"/>
    <property type="match status" value="1"/>
</dbReference>
<dbReference type="Gene3D" id="3.40.50.150">
    <property type="entry name" value="Vaccinia Virus protein VP39"/>
    <property type="match status" value="1"/>
</dbReference>
<sequence length="227" mass="24653">MQRDDDEDARASRAVVRQGYDELADTYASERGDQGNETLLDRLRADAPPGPFLDAGCGDGRGVLDVLASERSVAGLDLSQEQARRANDVAPGRVVQGDMTALPYDADTFAGVTAFYSIIHVPAAETPDVYEEFARVLRPGGVALVTTGTEDWTGRNDDWLAGGAPMEWEILGREASTRHLEAADFEVFDAVGVIDTLGDDRERGESQLVDAESDDAEKLFLFARLDR</sequence>
<organism evidence="2 3">
    <name type="scientific">Haloarchaeobius litoreus</name>
    <dbReference type="NCBI Taxonomy" id="755306"/>
    <lineage>
        <taxon>Archaea</taxon>
        <taxon>Methanobacteriati</taxon>
        <taxon>Methanobacteriota</taxon>
        <taxon>Stenosarchaea group</taxon>
        <taxon>Halobacteria</taxon>
        <taxon>Halobacteriales</taxon>
        <taxon>Halorubellaceae</taxon>
        <taxon>Haloarchaeobius</taxon>
    </lineage>
</organism>
<evidence type="ECO:0000313" key="3">
    <source>
        <dbReference type="Proteomes" id="UP001597034"/>
    </source>
</evidence>
<dbReference type="EC" id="2.1.1.-" evidence="2"/>
<keyword evidence="3" id="KW-1185">Reference proteome</keyword>
<dbReference type="GO" id="GO:0008168">
    <property type="term" value="F:methyltransferase activity"/>
    <property type="evidence" value="ECO:0007669"/>
    <property type="project" value="UniProtKB-KW"/>
</dbReference>
<comment type="caution">
    <text evidence="2">The sequence shown here is derived from an EMBL/GenBank/DDBJ whole genome shotgun (WGS) entry which is preliminary data.</text>
</comment>
<dbReference type="GO" id="GO:0032259">
    <property type="term" value="P:methylation"/>
    <property type="evidence" value="ECO:0007669"/>
    <property type="project" value="UniProtKB-KW"/>
</dbReference>
<reference evidence="2 3" key="1">
    <citation type="journal article" date="2019" name="Int. J. Syst. Evol. Microbiol.">
        <title>The Global Catalogue of Microorganisms (GCM) 10K type strain sequencing project: providing services to taxonomists for standard genome sequencing and annotation.</title>
        <authorList>
            <consortium name="The Broad Institute Genomics Platform"/>
            <consortium name="The Broad Institute Genome Sequencing Center for Infectious Disease"/>
            <person name="Wu L."/>
            <person name="Ma J."/>
        </authorList>
    </citation>
    <scope>NUCLEOTIDE SEQUENCE [LARGE SCALE GENOMIC DNA]</scope>
    <source>
        <strain evidence="2 3">CGMCC 1.10390</strain>
    </source>
</reference>
<dbReference type="InterPro" id="IPR041698">
    <property type="entry name" value="Methyltransf_25"/>
</dbReference>
<proteinExistence type="predicted"/>
<dbReference type="RefSeq" id="WP_256399212.1">
    <property type="nucleotide sequence ID" value="NZ_JANHJR010000001.1"/>
</dbReference>
<name>A0ABD6DIU4_9EURY</name>
<dbReference type="CDD" id="cd02440">
    <property type="entry name" value="AdoMet_MTases"/>
    <property type="match status" value="1"/>
</dbReference>
<evidence type="ECO:0000259" key="1">
    <source>
        <dbReference type="Pfam" id="PF13649"/>
    </source>
</evidence>
<dbReference type="InterPro" id="IPR029063">
    <property type="entry name" value="SAM-dependent_MTases_sf"/>
</dbReference>
<dbReference type="PANTHER" id="PTHR43591:SF110">
    <property type="entry name" value="RHODANESE DOMAIN-CONTAINING PROTEIN"/>
    <property type="match status" value="1"/>
</dbReference>
<accession>A0ABD6DIU4</accession>